<dbReference type="InterPro" id="IPR007842">
    <property type="entry name" value="HEPN_dom"/>
</dbReference>
<dbReference type="Pfam" id="PF05168">
    <property type="entry name" value="HEPN"/>
    <property type="match status" value="1"/>
</dbReference>
<gene>
    <name evidence="3" type="ORF">Atep_03380</name>
</gene>
<comment type="similarity">
    <text evidence="1">Belongs to the UPF0332 family.</text>
</comment>
<evidence type="ECO:0000256" key="1">
    <source>
        <dbReference type="ARBA" id="ARBA00038248"/>
    </source>
</evidence>
<accession>A0ABN6G6P6</accession>
<name>A0ABN6G6P6_9GAMM</name>
<evidence type="ECO:0000313" key="4">
    <source>
        <dbReference type="Proteomes" id="UP000680679"/>
    </source>
</evidence>
<dbReference type="Proteomes" id="UP000680679">
    <property type="component" value="Chromosome"/>
</dbReference>
<feature type="domain" description="HEPN" evidence="2">
    <location>
        <begin position="4"/>
        <end position="122"/>
    </location>
</feature>
<dbReference type="RefSeq" id="WP_236786349.1">
    <property type="nucleotide sequence ID" value="NZ_AP024563.1"/>
</dbReference>
<dbReference type="Gene3D" id="1.20.120.330">
    <property type="entry name" value="Nucleotidyltransferases domain 2"/>
    <property type="match status" value="1"/>
</dbReference>
<dbReference type="EMBL" id="AP024563">
    <property type="protein sequence ID" value="BCU05661.1"/>
    <property type="molecule type" value="Genomic_DNA"/>
</dbReference>
<evidence type="ECO:0000259" key="2">
    <source>
        <dbReference type="Pfam" id="PF05168"/>
    </source>
</evidence>
<dbReference type="InterPro" id="IPR052226">
    <property type="entry name" value="UPF0332_toxin"/>
</dbReference>
<organism evidence="3 4">
    <name type="scientific">Allochromatium tepidum</name>
    <dbReference type="NCBI Taxonomy" id="553982"/>
    <lineage>
        <taxon>Bacteria</taxon>
        <taxon>Pseudomonadati</taxon>
        <taxon>Pseudomonadota</taxon>
        <taxon>Gammaproteobacteria</taxon>
        <taxon>Chromatiales</taxon>
        <taxon>Chromatiaceae</taxon>
        <taxon>Allochromatium</taxon>
    </lineage>
</organism>
<protein>
    <recommendedName>
        <fullName evidence="2">HEPN domain-containing protein</fullName>
    </recommendedName>
</protein>
<keyword evidence="4" id="KW-1185">Reference proteome</keyword>
<reference evidence="3 4" key="1">
    <citation type="submission" date="2021-04" db="EMBL/GenBank/DDBJ databases">
        <title>Complete genome sequencing of Allochromatium tepidum strain NZ.</title>
        <authorList>
            <person name="Tsukatani Y."/>
            <person name="Mori H."/>
        </authorList>
    </citation>
    <scope>NUCLEOTIDE SEQUENCE [LARGE SCALE GENOMIC DNA]</scope>
    <source>
        <strain evidence="3 4">NZ</strain>
    </source>
</reference>
<dbReference type="PANTHER" id="PTHR36565">
    <property type="entry name" value="UPF0332 PROTEIN TM_1000"/>
    <property type="match status" value="1"/>
</dbReference>
<sequence>MKAADLMVKAARAVESARLLLDTGDFDGACNRAYYAMFDAARAALLAANIPSAGDIPRSHSGLISAFSLHLVKPGRIPITLGRALNRAEEIRLVADYKGESVDREHATWAVTQAAEFVAAMRHAFPDLEASAPCRS</sequence>
<evidence type="ECO:0000313" key="3">
    <source>
        <dbReference type="EMBL" id="BCU05661.1"/>
    </source>
</evidence>
<proteinExistence type="inferred from homology"/>
<dbReference type="PANTHER" id="PTHR36565:SF1">
    <property type="entry name" value="UPF0332 PROTEIN TM_1000"/>
    <property type="match status" value="1"/>
</dbReference>